<feature type="domain" description="AB hydrolase-1" evidence="13">
    <location>
        <begin position="35"/>
        <end position="297"/>
    </location>
</feature>
<evidence type="ECO:0000256" key="3">
    <source>
        <dbReference type="ARBA" id="ARBA00010088"/>
    </source>
</evidence>
<dbReference type="Pfam" id="PF00561">
    <property type="entry name" value="Abhydrolase_1"/>
    <property type="match status" value="1"/>
</dbReference>
<dbReference type="NCBIfam" id="TIGR01249">
    <property type="entry name" value="pro_imino_pep_1"/>
    <property type="match status" value="1"/>
</dbReference>
<dbReference type="InterPro" id="IPR005944">
    <property type="entry name" value="Pro_iminopeptidase"/>
</dbReference>
<dbReference type="PRINTS" id="PR00111">
    <property type="entry name" value="ABHYDROLASE"/>
</dbReference>
<dbReference type="PANTHER" id="PTHR43722:SF1">
    <property type="entry name" value="PROLINE IMINOPEPTIDASE"/>
    <property type="match status" value="1"/>
</dbReference>
<evidence type="ECO:0000256" key="12">
    <source>
        <dbReference type="RuleBase" id="RU003421"/>
    </source>
</evidence>
<evidence type="ECO:0000256" key="5">
    <source>
        <dbReference type="ARBA" id="ARBA00021843"/>
    </source>
</evidence>
<dbReference type="PANTHER" id="PTHR43722">
    <property type="entry name" value="PROLINE IMINOPEPTIDASE"/>
    <property type="match status" value="1"/>
</dbReference>
<dbReference type="EMBL" id="JBHRTN010000008">
    <property type="protein sequence ID" value="MFC3125273.1"/>
    <property type="molecule type" value="Genomic_DNA"/>
</dbReference>
<evidence type="ECO:0000313" key="14">
    <source>
        <dbReference type="EMBL" id="MFC3125273.1"/>
    </source>
</evidence>
<comment type="caution">
    <text evidence="14">The sequence shown here is derived from an EMBL/GenBank/DDBJ whole genome shotgun (WGS) entry which is preliminary data.</text>
</comment>
<evidence type="ECO:0000256" key="2">
    <source>
        <dbReference type="ARBA" id="ARBA00004496"/>
    </source>
</evidence>
<accession>A0ABV7G156</accession>
<comment type="subcellular location">
    <subcellularLocation>
        <location evidence="2 11">Cytoplasm</location>
    </subcellularLocation>
</comment>
<keyword evidence="6 11" id="KW-0031">Aminopeptidase</keyword>
<comment type="catalytic activity">
    <reaction evidence="1 11 12">
        <text>Release of N-terminal proline from a peptide.</text>
        <dbReference type="EC" id="3.4.11.5"/>
    </reaction>
</comment>
<evidence type="ECO:0000256" key="8">
    <source>
        <dbReference type="ARBA" id="ARBA00022670"/>
    </source>
</evidence>
<reference evidence="15" key="1">
    <citation type="journal article" date="2019" name="Int. J. Syst. Evol. Microbiol.">
        <title>The Global Catalogue of Microorganisms (GCM) 10K type strain sequencing project: providing services to taxonomists for standard genome sequencing and annotation.</title>
        <authorList>
            <consortium name="The Broad Institute Genomics Platform"/>
            <consortium name="The Broad Institute Genome Sequencing Center for Infectious Disease"/>
            <person name="Wu L."/>
            <person name="Ma J."/>
        </authorList>
    </citation>
    <scope>NUCLEOTIDE SEQUENCE [LARGE SCALE GENOMIC DNA]</scope>
    <source>
        <strain evidence="15">KCTC 52094</strain>
    </source>
</reference>
<keyword evidence="8 11" id="KW-0645">Protease</keyword>
<gene>
    <name evidence="14" type="primary">pip</name>
    <name evidence="14" type="ORF">ACFOD4_09380</name>
</gene>
<name>A0ABV7G156_9PROT</name>
<evidence type="ECO:0000256" key="9">
    <source>
        <dbReference type="ARBA" id="ARBA00022801"/>
    </source>
</evidence>
<dbReference type="GO" id="GO:0004177">
    <property type="term" value="F:aminopeptidase activity"/>
    <property type="evidence" value="ECO:0007669"/>
    <property type="project" value="UniProtKB-KW"/>
</dbReference>
<dbReference type="InterPro" id="IPR002410">
    <property type="entry name" value="Peptidase_S33"/>
</dbReference>
<keyword evidence="15" id="KW-1185">Reference proteome</keyword>
<protein>
    <recommendedName>
        <fullName evidence="5 11">Proline iminopeptidase</fullName>
        <shortName evidence="11">PIP</shortName>
        <ecNumber evidence="4 11">3.4.11.5</ecNumber>
    </recommendedName>
    <alternativeName>
        <fullName evidence="10 11">Prolyl aminopeptidase</fullName>
    </alternativeName>
</protein>
<dbReference type="SUPFAM" id="SSF53474">
    <property type="entry name" value="alpha/beta-Hydrolases"/>
    <property type="match status" value="1"/>
</dbReference>
<evidence type="ECO:0000256" key="7">
    <source>
        <dbReference type="ARBA" id="ARBA00022490"/>
    </source>
</evidence>
<evidence type="ECO:0000313" key="15">
    <source>
        <dbReference type="Proteomes" id="UP001595593"/>
    </source>
</evidence>
<proteinExistence type="inferred from homology"/>
<evidence type="ECO:0000256" key="11">
    <source>
        <dbReference type="PIRNR" id="PIRNR006431"/>
    </source>
</evidence>
<dbReference type="InterPro" id="IPR000073">
    <property type="entry name" value="AB_hydrolase_1"/>
</dbReference>
<dbReference type="PIRSF" id="PIRSF006431">
    <property type="entry name" value="Pept_S33"/>
    <property type="match status" value="1"/>
</dbReference>
<evidence type="ECO:0000256" key="6">
    <source>
        <dbReference type="ARBA" id="ARBA00022438"/>
    </source>
</evidence>
<dbReference type="InterPro" id="IPR029058">
    <property type="entry name" value="AB_hydrolase_fold"/>
</dbReference>
<keyword evidence="7 11" id="KW-0963">Cytoplasm</keyword>
<dbReference type="RefSeq" id="WP_379595848.1">
    <property type="nucleotide sequence ID" value="NZ_JBHRTN010000008.1"/>
</dbReference>
<evidence type="ECO:0000256" key="4">
    <source>
        <dbReference type="ARBA" id="ARBA00012568"/>
    </source>
</evidence>
<dbReference type="EC" id="3.4.11.5" evidence="4 11"/>
<sequence length="316" mass="35093">MYPVLEPYASGDLPVGDGHSLSWEACGHPEGRPALVLHGGPGSGRSATARRYFDPAVFNIVLFDQRGCGRSIPHAGAADADLRTNTTAHLVADIERLRKHLNVADWLLLGGSWGSTLALAYAQQHPERVRAMVLHNVATTTRREVDWITRGVGTFFPREWERFRKGARDVHGNGCLAEAYHRLLMDPDPAVRMKAAQDWCDWETAIVDVTASHKPHPRYADPAFRLAFARLVTHYWRHAAWLEDGILLRRMPELAMLRGTLIHGRLDFGSPLATAWHLAQAWQGSELVVVDEAGHDARDPGMADHIVAAIRRLADA</sequence>
<evidence type="ECO:0000259" key="13">
    <source>
        <dbReference type="Pfam" id="PF00561"/>
    </source>
</evidence>
<keyword evidence="9 11" id="KW-0378">Hydrolase</keyword>
<comment type="similarity">
    <text evidence="3 11 12">Belongs to the peptidase S33 family.</text>
</comment>
<dbReference type="PRINTS" id="PR00793">
    <property type="entry name" value="PROAMNOPTASE"/>
</dbReference>
<evidence type="ECO:0000256" key="10">
    <source>
        <dbReference type="ARBA" id="ARBA00029605"/>
    </source>
</evidence>
<dbReference type="Proteomes" id="UP001595593">
    <property type="component" value="Unassembled WGS sequence"/>
</dbReference>
<organism evidence="14 15">
    <name type="scientific">Teichococcus globiformis</name>
    <dbReference type="NCBI Taxonomy" id="2307229"/>
    <lineage>
        <taxon>Bacteria</taxon>
        <taxon>Pseudomonadati</taxon>
        <taxon>Pseudomonadota</taxon>
        <taxon>Alphaproteobacteria</taxon>
        <taxon>Acetobacterales</taxon>
        <taxon>Roseomonadaceae</taxon>
        <taxon>Roseomonas</taxon>
    </lineage>
</organism>
<dbReference type="Gene3D" id="3.40.50.1820">
    <property type="entry name" value="alpha/beta hydrolase"/>
    <property type="match status" value="1"/>
</dbReference>
<evidence type="ECO:0000256" key="1">
    <source>
        <dbReference type="ARBA" id="ARBA00001585"/>
    </source>
</evidence>